<comment type="caution">
    <text evidence="2">The sequence shown here is derived from an EMBL/GenBank/DDBJ whole genome shotgun (WGS) entry which is preliminary data.</text>
</comment>
<evidence type="ECO:0000313" key="3">
    <source>
        <dbReference type="Proteomes" id="UP000257109"/>
    </source>
</evidence>
<name>A0A371IDX7_MUCPR</name>
<sequence length="118" mass="13656">MGVVLMLLVRGSKENESEGGEREKNKKKKSKSDFEKRKERGREKQEGEKKRIKKILGSYRGIEHHIDLKFRASLPNRPAYRTNLEETKEIYKQVGRKSRESLLSLKGKAHTSSHSSFA</sequence>
<organism evidence="2 3">
    <name type="scientific">Mucuna pruriens</name>
    <name type="common">Velvet bean</name>
    <name type="synonym">Dolichos pruriens</name>
    <dbReference type="NCBI Taxonomy" id="157652"/>
    <lineage>
        <taxon>Eukaryota</taxon>
        <taxon>Viridiplantae</taxon>
        <taxon>Streptophyta</taxon>
        <taxon>Embryophyta</taxon>
        <taxon>Tracheophyta</taxon>
        <taxon>Spermatophyta</taxon>
        <taxon>Magnoliopsida</taxon>
        <taxon>eudicotyledons</taxon>
        <taxon>Gunneridae</taxon>
        <taxon>Pentapetalae</taxon>
        <taxon>rosids</taxon>
        <taxon>fabids</taxon>
        <taxon>Fabales</taxon>
        <taxon>Fabaceae</taxon>
        <taxon>Papilionoideae</taxon>
        <taxon>50 kb inversion clade</taxon>
        <taxon>NPAAA clade</taxon>
        <taxon>indigoferoid/millettioid clade</taxon>
        <taxon>Phaseoleae</taxon>
        <taxon>Mucuna</taxon>
    </lineage>
</organism>
<accession>A0A371IDX7</accession>
<evidence type="ECO:0000313" key="2">
    <source>
        <dbReference type="EMBL" id="RDY13220.1"/>
    </source>
</evidence>
<feature type="non-terminal residue" evidence="2">
    <location>
        <position position="1"/>
    </location>
</feature>
<dbReference type="Proteomes" id="UP000257109">
    <property type="component" value="Unassembled WGS sequence"/>
</dbReference>
<gene>
    <name evidence="2" type="ORF">CR513_01900</name>
</gene>
<dbReference type="AlphaFoldDB" id="A0A371IDX7"/>
<feature type="compositionally biased region" description="Basic and acidic residues" evidence="1">
    <location>
        <begin position="31"/>
        <end position="49"/>
    </location>
</feature>
<feature type="region of interest" description="Disordered" evidence="1">
    <location>
        <begin position="10"/>
        <end position="52"/>
    </location>
</feature>
<evidence type="ECO:0000256" key="1">
    <source>
        <dbReference type="SAM" id="MobiDB-lite"/>
    </source>
</evidence>
<feature type="compositionally biased region" description="Basic and acidic residues" evidence="1">
    <location>
        <begin position="11"/>
        <end position="24"/>
    </location>
</feature>
<reference evidence="2" key="1">
    <citation type="submission" date="2018-05" db="EMBL/GenBank/DDBJ databases">
        <title>Draft genome of Mucuna pruriens seed.</title>
        <authorList>
            <person name="Nnadi N.E."/>
            <person name="Vos R."/>
            <person name="Hasami M.H."/>
            <person name="Devisetty U.K."/>
            <person name="Aguiy J.C."/>
        </authorList>
    </citation>
    <scope>NUCLEOTIDE SEQUENCE [LARGE SCALE GENOMIC DNA]</scope>
    <source>
        <strain evidence="2">JCA_2017</strain>
    </source>
</reference>
<dbReference type="OrthoDB" id="1934635at2759"/>
<protein>
    <submittedName>
        <fullName evidence="2">Uncharacterized protein</fullName>
    </submittedName>
</protein>
<keyword evidence="3" id="KW-1185">Reference proteome</keyword>
<proteinExistence type="predicted"/>
<dbReference type="EMBL" id="QJKJ01000317">
    <property type="protein sequence ID" value="RDY13220.1"/>
    <property type="molecule type" value="Genomic_DNA"/>
</dbReference>